<dbReference type="PANTHER" id="PTHR46062">
    <property type="entry name" value="STEROL REGULATORY ELEMENT-BINDING PROTEIN"/>
    <property type="match status" value="1"/>
</dbReference>
<feature type="region of interest" description="Disordered" evidence="11">
    <location>
        <begin position="294"/>
        <end position="341"/>
    </location>
</feature>
<dbReference type="InterPro" id="IPR011598">
    <property type="entry name" value="bHLH_dom"/>
</dbReference>
<keyword evidence="8" id="KW-0472">Membrane</keyword>
<comment type="subcellular location">
    <subcellularLocation>
        <location evidence="2">Endoplasmic reticulum membrane</location>
        <topology evidence="2">Multi-pass membrane protein</topology>
    </subcellularLocation>
    <subcellularLocation>
        <location evidence="1">Nucleus</location>
    </subcellularLocation>
</comment>
<keyword evidence="7" id="KW-0238">DNA-binding</keyword>
<dbReference type="PROSITE" id="PS50888">
    <property type="entry name" value="BHLH"/>
    <property type="match status" value="1"/>
</dbReference>
<comment type="caution">
    <text evidence="13">The sequence shown here is derived from an EMBL/GenBank/DDBJ whole genome shotgun (WGS) entry which is preliminary data.</text>
</comment>
<dbReference type="GO" id="GO:0000978">
    <property type="term" value="F:RNA polymerase II cis-regulatory region sequence-specific DNA binding"/>
    <property type="evidence" value="ECO:0007669"/>
    <property type="project" value="TreeGrafter"/>
</dbReference>
<dbReference type="GO" id="GO:0005634">
    <property type="term" value="C:nucleus"/>
    <property type="evidence" value="ECO:0007669"/>
    <property type="project" value="UniProtKB-SubCell"/>
</dbReference>
<gene>
    <name evidence="13" type="ORF">MSPICULIGERA_LOCUS17236</name>
</gene>
<evidence type="ECO:0000256" key="5">
    <source>
        <dbReference type="ARBA" id="ARBA00022989"/>
    </source>
</evidence>
<accession>A0AA36D3K1</accession>
<evidence type="ECO:0000256" key="11">
    <source>
        <dbReference type="SAM" id="MobiDB-lite"/>
    </source>
</evidence>
<evidence type="ECO:0000256" key="8">
    <source>
        <dbReference type="ARBA" id="ARBA00023136"/>
    </source>
</evidence>
<evidence type="ECO:0000259" key="12">
    <source>
        <dbReference type="PROSITE" id="PS50888"/>
    </source>
</evidence>
<keyword evidence="9" id="KW-0804">Transcription</keyword>
<evidence type="ECO:0000256" key="6">
    <source>
        <dbReference type="ARBA" id="ARBA00023015"/>
    </source>
</evidence>
<protein>
    <recommendedName>
        <fullName evidence="12">BHLH domain-containing protein</fullName>
    </recommendedName>
</protein>
<keyword evidence="4" id="KW-0256">Endoplasmic reticulum</keyword>
<feature type="non-terminal residue" evidence="13">
    <location>
        <position position="1"/>
    </location>
</feature>
<feature type="domain" description="BHLH" evidence="12">
    <location>
        <begin position="337"/>
        <end position="387"/>
    </location>
</feature>
<dbReference type="GO" id="GO:0000981">
    <property type="term" value="F:DNA-binding transcription factor activity, RNA polymerase II-specific"/>
    <property type="evidence" value="ECO:0007669"/>
    <property type="project" value="TreeGrafter"/>
</dbReference>
<feature type="region of interest" description="Disordered" evidence="11">
    <location>
        <begin position="415"/>
        <end position="451"/>
    </location>
</feature>
<dbReference type="InterPro" id="IPR036638">
    <property type="entry name" value="HLH_DNA-bd_sf"/>
</dbReference>
<dbReference type="AlphaFoldDB" id="A0AA36D3K1"/>
<evidence type="ECO:0000256" key="4">
    <source>
        <dbReference type="ARBA" id="ARBA00022824"/>
    </source>
</evidence>
<evidence type="ECO:0000256" key="1">
    <source>
        <dbReference type="ARBA" id="ARBA00004123"/>
    </source>
</evidence>
<evidence type="ECO:0000256" key="9">
    <source>
        <dbReference type="ARBA" id="ARBA00023163"/>
    </source>
</evidence>
<feature type="compositionally biased region" description="Polar residues" evidence="11">
    <location>
        <begin position="298"/>
        <end position="309"/>
    </location>
</feature>
<dbReference type="GO" id="GO:0005789">
    <property type="term" value="C:endoplasmic reticulum membrane"/>
    <property type="evidence" value="ECO:0007669"/>
    <property type="project" value="UniProtKB-SubCell"/>
</dbReference>
<dbReference type="PANTHER" id="PTHR46062:SF1">
    <property type="entry name" value="LP12374P"/>
    <property type="match status" value="1"/>
</dbReference>
<dbReference type="SUPFAM" id="SSF47459">
    <property type="entry name" value="HLH, helix-loop-helix DNA-binding domain"/>
    <property type="match status" value="1"/>
</dbReference>
<keyword evidence="14" id="KW-1185">Reference proteome</keyword>
<keyword evidence="3" id="KW-0812">Transmembrane</keyword>
<keyword evidence="6" id="KW-0805">Transcription regulation</keyword>
<dbReference type="Gene3D" id="4.10.280.10">
    <property type="entry name" value="Helix-loop-helix DNA-binding domain"/>
    <property type="match status" value="1"/>
</dbReference>
<name>A0AA36D3K1_9BILA</name>
<dbReference type="Pfam" id="PF00010">
    <property type="entry name" value="HLH"/>
    <property type="match status" value="1"/>
</dbReference>
<dbReference type="Proteomes" id="UP001177023">
    <property type="component" value="Unassembled WGS sequence"/>
</dbReference>
<evidence type="ECO:0000313" key="13">
    <source>
        <dbReference type="EMBL" id="CAJ0578999.1"/>
    </source>
</evidence>
<keyword evidence="5" id="KW-1133">Transmembrane helix</keyword>
<feature type="compositionally biased region" description="Acidic residues" evidence="11">
    <location>
        <begin position="311"/>
        <end position="326"/>
    </location>
</feature>
<keyword evidence="10" id="KW-0539">Nucleus</keyword>
<dbReference type="SMART" id="SM00353">
    <property type="entry name" value="HLH"/>
    <property type="match status" value="1"/>
</dbReference>
<dbReference type="EMBL" id="CATQJA010002655">
    <property type="protein sequence ID" value="CAJ0578999.1"/>
    <property type="molecule type" value="Genomic_DNA"/>
</dbReference>
<evidence type="ECO:0000256" key="10">
    <source>
        <dbReference type="ARBA" id="ARBA00023242"/>
    </source>
</evidence>
<proteinExistence type="predicted"/>
<dbReference type="GO" id="GO:0046983">
    <property type="term" value="F:protein dimerization activity"/>
    <property type="evidence" value="ECO:0007669"/>
    <property type="project" value="InterPro"/>
</dbReference>
<evidence type="ECO:0000256" key="2">
    <source>
        <dbReference type="ARBA" id="ARBA00004477"/>
    </source>
</evidence>
<evidence type="ECO:0000256" key="7">
    <source>
        <dbReference type="ARBA" id="ARBA00023125"/>
    </source>
</evidence>
<reference evidence="13" key="1">
    <citation type="submission" date="2023-06" db="EMBL/GenBank/DDBJ databases">
        <authorList>
            <person name="Delattre M."/>
        </authorList>
    </citation>
    <scope>NUCLEOTIDE SEQUENCE</scope>
    <source>
        <strain evidence="13">AF72</strain>
    </source>
</reference>
<organism evidence="13 14">
    <name type="scientific">Mesorhabditis spiculigera</name>
    <dbReference type="NCBI Taxonomy" id="96644"/>
    <lineage>
        <taxon>Eukaryota</taxon>
        <taxon>Metazoa</taxon>
        <taxon>Ecdysozoa</taxon>
        <taxon>Nematoda</taxon>
        <taxon>Chromadorea</taxon>
        <taxon>Rhabditida</taxon>
        <taxon>Rhabditina</taxon>
        <taxon>Rhabditomorpha</taxon>
        <taxon>Rhabditoidea</taxon>
        <taxon>Rhabditidae</taxon>
        <taxon>Mesorhabditinae</taxon>
        <taxon>Mesorhabditis</taxon>
    </lineage>
</organism>
<evidence type="ECO:0000256" key="3">
    <source>
        <dbReference type="ARBA" id="ARBA00022692"/>
    </source>
</evidence>
<sequence>MECPPYGKNDPFQILEADLNDVTEVIRGNHMWNTWEQGDQQWVQTSGSTQVNDPYWVAPPEGFRQLTPPGVYYEEQKTKEIGSIVSLLQSDSPPRKPHENPGPSYFSPPHFQGDPMWSCTQQPTYSYRQATTLSDQSSNFSDTTGVGSLLPELVGASSPMEPTFVELGTTSQYGLAHHLSMPAMQPESPLTIEPLSLASPVKTQMDSPRLEELLERNMAPSPPQFFGEIKHEIPSPKLPKNDREFVMPEQENSKKLLVTLLETNNIRTLDSAPESPCETKPRPSGVALRVASVREPKPTTSAAPYSAAQSFDDEEDEEDDQMDDDGGPPAKKGPKTERRTAHNLIEKKYRCSINDRIHQMKLMLAGDDAKLSKSATLRRGIEYIEEQNSTIRELRHEIYFLRAVLHKNKIQPPPLPPLEIGPDSPLSVIAPRSPPSGQTSPATSPRGKRRARDETRLGLFAVMMAVMFLNPLSLLTFSSAAAVEPGETLYEPDHHSRVLRSADPVKPVQSTEEWYTNDAFRFCFTWILNLVVVVFLLSRLFIYGEPVIDLQSQTWTDFTNVRNKARDSLQRGLLKEAHRNLVEALTILERPLPSAGIETMFSITWQIIRHLLNSMWIGRWLARRGRNAETPQPVVCRNHAHAALVYHKLHQLYLLSPETFPSRFCSLHLSLSAVNLAESAGPGASGLPRAALASIYLGAALSTRLILPQYLGSMAAIYFIKRAKRHLRRADPHTVSGLMWTVHPTARRFLSSPAKVVEILTARDTDTHPFSMPTDQGSALDRLRDAFKAHLLRMLLGELQSDCPSKIDVADISQLLLSLSTEPPKTAEIDKMLYDPFLKSVTTGDPVCLWWTHVLSCALYWRAGEVKKAKTHYTLIRQCPEELLSNDLALAVGHAFCSQKLCIDDRENKNFAPLVAVHARKSLESLAVVLARPVGANVRNIQDGLRELSYEWILTSVLDGWRSCLEIRKPYWASKQNKEFRTLYQEAFNHYAFIVSQTRPKEIKVSIYGLTCRMLNGANPVGTYTALQRLRREMLNREATRAPFRREDAPDRYHIHVLTKLHAEIPLTQKK</sequence>
<evidence type="ECO:0000313" key="14">
    <source>
        <dbReference type="Proteomes" id="UP001177023"/>
    </source>
</evidence>